<dbReference type="InterPro" id="IPR006026">
    <property type="entry name" value="Peptidase_Metallo"/>
</dbReference>
<gene>
    <name evidence="3" type="ordered locus">Hoch_6179</name>
</gene>
<dbReference type="Pfam" id="PF01400">
    <property type="entry name" value="Astacin"/>
    <property type="match status" value="1"/>
</dbReference>
<feature type="domain" description="Peptidase metallopeptidase" evidence="2">
    <location>
        <begin position="57"/>
        <end position="209"/>
    </location>
</feature>
<sequence length="615" mass="66425">MVHRVNIPSFSSVRRRGVARALPWMVAACALATGCALPLEDENLDTGSTNEPLFVATSLVWGQPTSLAPIPVCWENASAGDADERLLVREAVERTWSSASQVVFSGWGACTSASSGIRIRIDDSGPHTKGLGTQLAGKIDGMVLNFSFQNWSTSCQSMRDFCIEAIAVHEFGHALGFAHEQNRSDTPAWCDAEQGSDGDAVIGDWDLESVMNYCNPAWNGNGALSTTDIRGVQQIYGPKLQLDQFGYNTGSGWRVEKHVRTMADVNGDGLDDVVGFGDSGVWVSLSLGDAQLSSHVRWIADYAYNQGWRNEKHVRTMADVDGDDMADVVAFGDSGVYVSLSTGSGFGPKTKWSQDYGYNTGSGWRIEKHVRELVDIDLDGRADVVGFGDSGVWVSRSTGTGFTAPQLWVTSYGYNQGWRIEKHVRYVADVTGDGEPDVVGFGDDGVYVSRSTGASFDAPQLWIAGFGYNAGSWRVEYHPRFLADVDGDGKHDIVGFANSGTYVSRSTGLGFAPMSLWQSIFGYNQGWYVDRHPRLLGDISGDGKADIVGFANGGLHTSLSTGLGFAPVTQRLADMGYVLGGWRVDKHPRLLGDVNGDGKLDIIGFGYNGVYVVLS</sequence>
<proteinExistence type="predicted"/>
<dbReference type="Gene3D" id="3.40.390.10">
    <property type="entry name" value="Collagenase (Catalytic Domain)"/>
    <property type="match status" value="1"/>
</dbReference>
<reference evidence="3 4" key="1">
    <citation type="journal article" date="2010" name="Stand. Genomic Sci.">
        <title>Complete genome sequence of Haliangium ochraceum type strain (SMP-2).</title>
        <authorList>
            <consortium name="US DOE Joint Genome Institute (JGI-PGF)"/>
            <person name="Ivanova N."/>
            <person name="Daum C."/>
            <person name="Lang E."/>
            <person name="Abt B."/>
            <person name="Kopitz M."/>
            <person name="Saunders E."/>
            <person name="Lapidus A."/>
            <person name="Lucas S."/>
            <person name="Glavina Del Rio T."/>
            <person name="Nolan M."/>
            <person name="Tice H."/>
            <person name="Copeland A."/>
            <person name="Cheng J.F."/>
            <person name="Chen F."/>
            <person name="Bruce D."/>
            <person name="Goodwin L."/>
            <person name="Pitluck S."/>
            <person name="Mavromatis K."/>
            <person name="Pati A."/>
            <person name="Mikhailova N."/>
            <person name="Chen A."/>
            <person name="Palaniappan K."/>
            <person name="Land M."/>
            <person name="Hauser L."/>
            <person name="Chang Y.J."/>
            <person name="Jeffries C.D."/>
            <person name="Detter J.C."/>
            <person name="Brettin T."/>
            <person name="Rohde M."/>
            <person name="Goker M."/>
            <person name="Bristow J."/>
            <person name="Markowitz V."/>
            <person name="Eisen J.A."/>
            <person name="Hugenholtz P."/>
            <person name="Kyrpides N.C."/>
            <person name="Klenk H.P."/>
        </authorList>
    </citation>
    <scope>NUCLEOTIDE SEQUENCE [LARGE SCALE GENOMIC DNA]</scope>
    <source>
        <strain evidence="4">DSM 14365 / CIP 107738 / JCM 11303 / AJ 13395 / SMP-2</strain>
    </source>
</reference>
<dbReference type="InterPro" id="IPR001506">
    <property type="entry name" value="Peptidase_M12A"/>
</dbReference>
<protein>
    <submittedName>
        <fullName evidence="3">Peptidase M12A astacin</fullName>
    </submittedName>
</protein>
<dbReference type="HOGENOM" id="CLU_484700_0_0_7"/>
<dbReference type="SUPFAM" id="SSF55486">
    <property type="entry name" value="Metalloproteases ('zincins'), catalytic domain"/>
    <property type="match status" value="1"/>
</dbReference>
<dbReference type="Proteomes" id="UP000001880">
    <property type="component" value="Chromosome"/>
</dbReference>
<dbReference type="GO" id="GO:0006508">
    <property type="term" value="P:proteolysis"/>
    <property type="evidence" value="ECO:0007669"/>
    <property type="project" value="InterPro"/>
</dbReference>
<evidence type="ECO:0000259" key="2">
    <source>
        <dbReference type="SMART" id="SM00235"/>
    </source>
</evidence>
<dbReference type="Pfam" id="PF13517">
    <property type="entry name" value="FG-GAP_3"/>
    <property type="match status" value="1"/>
</dbReference>
<accession>D0LMG7</accession>
<dbReference type="STRING" id="502025.Hoch_6179"/>
<dbReference type="InterPro" id="IPR013517">
    <property type="entry name" value="FG-GAP"/>
</dbReference>
<dbReference type="RefSeq" id="WP_012831246.1">
    <property type="nucleotide sequence ID" value="NC_013440.1"/>
</dbReference>
<evidence type="ECO:0000256" key="1">
    <source>
        <dbReference type="ARBA" id="ARBA00022729"/>
    </source>
</evidence>
<dbReference type="SMART" id="SM00235">
    <property type="entry name" value="ZnMc"/>
    <property type="match status" value="1"/>
</dbReference>
<dbReference type="PANTHER" id="PTHR46580">
    <property type="entry name" value="SENSOR KINASE-RELATED"/>
    <property type="match status" value="1"/>
</dbReference>
<keyword evidence="4" id="KW-1185">Reference proteome</keyword>
<keyword evidence="1" id="KW-0732">Signal</keyword>
<dbReference type="eggNOG" id="COG2931">
    <property type="taxonomic scope" value="Bacteria"/>
</dbReference>
<dbReference type="InterPro" id="IPR024079">
    <property type="entry name" value="MetalloPept_cat_dom_sf"/>
</dbReference>
<dbReference type="PROSITE" id="PS51257">
    <property type="entry name" value="PROKAR_LIPOPROTEIN"/>
    <property type="match status" value="1"/>
</dbReference>
<evidence type="ECO:0000313" key="4">
    <source>
        <dbReference type="Proteomes" id="UP000001880"/>
    </source>
</evidence>
<dbReference type="EMBL" id="CP001804">
    <property type="protein sequence ID" value="ACY18654.1"/>
    <property type="molecule type" value="Genomic_DNA"/>
</dbReference>
<dbReference type="SUPFAM" id="SSF69318">
    <property type="entry name" value="Integrin alpha N-terminal domain"/>
    <property type="match status" value="2"/>
</dbReference>
<name>D0LMG7_HALO1</name>
<dbReference type="GO" id="GO:0004222">
    <property type="term" value="F:metalloendopeptidase activity"/>
    <property type="evidence" value="ECO:0007669"/>
    <property type="project" value="InterPro"/>
</dbReference>
<dbReference type="AlphaFoldDB" id="D0LMG7"/>
<organism evidence="3 4">
    <name type="scientific">Haliangium ochraceum (strain DSM 14365 / JCM 11303 / SMP-2)</name>
    <dbReference type="NCBI Taxonomy" id="502025"/>
    <lineage>
        <taxon>Bacteria</taxon>
        <taxon>Pseudomonadati</taxon>
        <taxon>Myxococcota</taxon>
        <taxon>Polyangia</taxon>
        <taxon>Haliangiales</taxon>
        <taxon>Kofleriaceae</taxon>
        <taxon>Haliangium</taxon>
    </lineage>
</organism>
<dbReference type="PANTHER" id="PTHR46580:SF2">
    <property type="entry name" value="MAM DOMAIN-CONTAINING PROTEIN"/>
    <property type="match status" value="1"/>
</dbReference>
<evidence type="ECO:0000313" key="3">
    <source>
        <dbReference type="EMBL" id="ACY18654.1"/>
    </source>
</evidence>
<dbReference type="GO" id="GO:0008270">
    <property type="term" value="F:zinc ion binding"/>
    <property type="evidence" value="ECO:0007669"/>
    <property type="project" value="InterPro"/>
</dbReference>
<dbReference type="KEGG" id="hoh:Hoch_6179"/>
<dbReference type="InterPro" id="IPR028994">
    <property type="entry name" value="Integrin_alpha_N"/>
</dbReference>